<dbReference type="Proteomes" id="UP000828390">
    <property type="component" value="Unassembled WGS sequence"/>
</dbReference>
<protein>
    <submittedName>
        <fullName evidence="2">Uncharacterized protein</fullName>
    </submittedName>
</protein>
<accession>A0A9D4K167</accession>
<evidence type="ECO:0000313" key="2">
    <source>
        <dbReference type="EMBL" id="KAH3828262.1"/>
    </source>
</evidence>
<sequence length="91" mass="10633">MQSLEASYNKQLLEIRETRQKINTILDEIEKTTIKELDDKMANLKASLKTDVDNCSMLKNELKLLSDVIHGIVNKSRAELHLLQIRKVWKR</sequence>
<keyword evidence="3" id="KW-1185">Reference proteome</keyword>
<dbReference type="EMBL" id="JAIWYP010000005">
    <property type="protein sequence ID" value="KAH3828262.1"/>
    <property type="molecule type" value="Genomic_DNA"/>
</dbReference>
<keyword evidence="1" id="KW-0175">Coiled coil</keyword>
<evidence type="ECO:0000256" key="1">
    <source>
        <dbReference type="SAM" id="Coils"/>
    </source>
</evidence>
<reference evidence="2" key="2">
    <citation type="submission" date="2020-11" db="EMBL/GenBank/DDBJ databases">
        <authorList>
            <person name="McCartney M.A."/>
            <person name="Auch B."/>
            <person name="Kono T."/>
            <person name="Mallez S."/>
            <person name="Becker A."/>
            <person name="Gohl D.M."/>
            <person name="Silverstein K.A.T."/>
            <person name="Koren S."/>
            <person name="Bechman K.B."/>
            <person name="Herman A."/>
            <person name="Abrahante J.E."/>
            <person name="Garbe J."/>
        </authorList>
    </citation>
    <scope>NUCLEOTIDE SEQUENCE</scope>
    <source>
        <strain evidence="2">Duluth1</strain>
        <tissue evidence="2">Whole animal</tissue>
    </source>
</reference>
<comment type="caution">
    <text evidence="2">The sequence shown here is derived from an EMBL/GenBank/DDBJ whole genome shotgun (WGS) entry which is preliminary data.</text>
</comment>
<organism evidence="2 3">
    <name type="scientific">Dreissena polymorpha</name>
    <name type="common">Zebra mussel</name>
    <name type="synonym">Mytilus polymorpha</name>
    <dbReference type="NCBI Taxonomy" id="45954"/>
    <lineage>
        <taxon>Eukaryota</taxon>
        <taxon>Metazoa</taxon>
        <taxon>Spiralia</taxon>
        <taxon>Lophotrochozoa</taxon>
        <taxon>Mollusca</taxon>
        <taxon>Bivalvia</taxon>
        <taxon>Autobranchia</taxon>
        <taxon>Heteroconchia</taxon>
        <taxon>Euheterodonta</taxon>
        <taxon>Imparidentia</taxon>
        <taxon>Neoheterodontei</taxon>
        <taxon>Myida</taxon>
        <taxon>Dreissenoidea</taxon>
        <taxon>Dreissenidae</taxon>
        <taxon>Dreissena</taxon>
    </lineage>
</organism>
<proteinExistence type="predicted"/>
<name>A0A9D4K167_DREPO</name>
<gene>
    <name evidence="2" type="ORF">DPMN_130215</name>
</gene>
<evidence type="ECO:0000313" key="3">
    <source>
        <dbReference type="Proteomes" id="UP000828390"/>
    </source>
</evidence>
<dbReference type="AlphaFoldDB" id="A0A9D4K167"/>
<feature type="coiled-coil region" evidence="1">
    <location>
        <begin position="1"/>
        <end position="54"/>
    </location>
</feature>
<reference evidence="2" key="1">
    <citation type="journal article" date="2019" name="bioRxiv">
        <title>The Genome of the Zebra Mussel, Dreissena polymorpha: A Resource for Invasive Species Research.</title>
        <authorList>
            <person name="McCartney M.A."/>
            <person name="Auch B."/>
            <person name="Kono T."/>
            <person name="Mallez S."/>
            <person name="Zhang Y."/>
            <person name="Obille A."/>
            <person name="Becker A."/>
            <person name="Abrahante J.E."/>
            <person name="Garbe J."/>
            <person name="Badalamenti J.P."/>
            <person name="Herman A."/>
            <person name="Mangelson H."/>
            <person name="Liachko I."/>
            <person name="Sullivan S."/>
            <person name="Sone E.D."/>
            <person name="Koren S."/>
            <person name="Silverstein K.A.T."/>
            <person name="Beckman K.B."/>
            <person name="Gohl D.M."/>
        </authorList>
    </citation>
    <scope>NUCLEOTIDE SEQUENCE</scope>
    <source>
        <strain evidence="2">Duluth1</strain>
        <tissue evidence="2">Whole animal</tissue>
    </source>
</reference>